<sequence>MRHWILALVLLAAQQCSATVRVLSSVANETFTDRNGAFGVKNTGNVIGYLIAASSLSSDRNEGGCMPVESPILDVPEFGWVALVQRGECSFVEKVRSMMRSGAKAVIVGDNQPGDLITMYSQEDTSDVIIPSVFISMSSYRDLRFLSQFTEKNSGLQLQKHGRIPHLLVELEKNENDIPLVDLILIAVLSPLSIVFCLCGLWQIIVHRRRRQQAAVAPQSTRQTVGNEEFITNLPIRKYNKKVADDGDSDDEDVCAICLDDYEDDEELRILPCFHEFHVKCIDPWLLTRSSTCPSCKAEIAPEPTETTPLLDVITEEVTVPLSVVESTGPLSSSSSIVPSMSSVSCRDAFWVWDMLRAFKLGKRAFSTVSAVSAAKESVASHPFIGDLVEIRRRGRTYQGVIAGVDSHGYKSILINGQLLSHSKKEISYRSEKWVFSSSVQKNRIVSPPPSLDAKVLVDQNSLPIWLPGSMAAFRKAVDQTTVNHSVRFKQVYAHFRNLKEDIVSVDEVAEFVFGENGPTNLVKHYASHVYLSRSFGTFAPIPNTSNFSILNTSEQGILTHLGNITSTPLTPHQLPMSRNQHPDLKAFLDKAKILIKWSRSRNQANLSEPPPAITFTMEDHPLISALVTYATSTVENDRAIYGRALDRGVFQPLEPEFYPRMRRDHTLAALLLKEIGVWMPWESGHVFRGWNGLSPLEGLEGTGNSSWADPCWDIMQQYGKELVSPNEIRKSDDRVASIPDSITDNFKASRPTDSSNLKDVAEMLRNIVVTSKEPTDLTFFETDPALSIRHDFGDMPVFVIDDPLAHELDDGISIETTINKERWIHIHIADPSAYVPPNSLVAMIAQARSTSVYIPEKAYTMFPQSLSTERWDLRSGKVCPALTFSAKLDSYGDILDIQVRASLLRNIKVISYDDADKILSWEEVHQFKSRERDPLVDFYLQKNLTRASKPFDGQLDQVERENLLEIQRAVLSHHSERVRQGSLQGTQLDLDIRLLPSDLNLPSSQSGRPDRPIYPTIFPTIRLKTNVLGLSPSHSLVSESMVLAGRIAAIFCTQANLAIPYRGQQNPLNVESSIGTTPEFKSQIIDSALNNRDPVSGLVTRASYDALAHHLPPAETSLQPQSHFAMGLRGQDSPSGGYLKVTSPLRRYMDLLVHYQIKSVLCKSDAYPMMSPQDVMIIMERARGIERAARQLSTRSQRCWGLEWVRRRECRNIDQGANVDGSGVGVIEGDDDDETMQMQDPVEYSPYHALSPKLAGRPYRAMIIGHLEYGVVRVRLLDVGGIVGIVVLNPILPIDTTILPAAFLYLKMKLFGCKKASSHNKAHHSKPQTSTPFWVRSLAITDETSKENVKSDDDIDELILMGTNSVSSSIVGSPKLVDDQLPQQARSPVSSIAKTPFVVESNMFARIPISGGNTILSDTTLESSDSSTLVDDVAKQILSITTTFLVDIVYTEKCSPTANVIVTGPFDNFSKTLVMERNEAGKHHLTIQVNGANKIFFKFLVDEKWKLSKKFAVEEDGTTGNLMNVIDISCPMQVSSPAHSAQTKDIPVSPNQTATPTINEEDNKDGENDNDDSKSIVSCGSSLIPSDASESETELPVKRGPGHSRPTSIVSAVEPQAKAVARPISLPSASRISLLKPDQLVSRGSKAPPTPSPALPRASYASHRKSQPLVNRNSLIDLAEQRRDMNRIMNRNSGGPLLGHVDPNVGKPTFETGLMGQISQQEIDRENRKSAMVNRMSARPQSMTAPPPQFPYTHGPSPQFPYNHAPGLQGSYYGNPNVLPVPQPAYAMSYVPYADDAANDMSETASAIGRQELKNEWLQRERAKNADQSPANMARISVGSSKGIPSQGIPSRLSQQPTTLPSRKSAIMLTHPRIPSDESGTTESSTTEDSDSEDDEEDIPLAIVSASRNDSKTASVVASSSPSAGNKQSLYNRSSPELSQQNSSGASSSAVLVSSKSSTTQPSGAVMDDLMDGFISKKLYLLAHQTVPRVEMYACFIKHVCEADANSTGVPSITEFEASLEENGFSKRVKEGNKDMAVKNVEVEPKTPIDEDIKSSGWFVRDLHVLNVYYSVSDTKFTNIKKQPLADVADYWKNELVA</sequence>
<feature type="domain" description="RING-type" evidence="9">
    <location>
        <begin position="255"/>
        <end position="297"/>
    </location>
</feature>
<evidence type="ECO:0000313" key="10">
    <source>
        <dbReference type="EMBL" id="TPX31242.1"/>
    </source>
</evidence>
<dbReference type="SUPFAM" id="SSF57850">
    <property type="entry name" value="RING/U-box"/>
    <property type="match status" value="1"/>
</dbReference>
<dbReference type="InterPro" id="IPR003137">
    <property type="entry name" value="PA_domain"/>
</dbReference>
<feature type="transmembrane region" description="Helical" evidence="7">
    <location>
        <begin position="183"/>
        <end position="205"/>
    </location>
</feature>
<dbReference type="GO" id="GO:0006402">
    <property type="term" value="P:mRNA catabolic process"/>
    <property type="evidence" value="ECO:0007669"/>
    <property type="project" value="TreeGrafter"/>
</dbReference>
<dbReference type="Gene3D" id="3.30.40.10">
    <property type="entry name" value="Zinc/RING finger domain, C3HC4 (zinc finger)"/>
    <property type="match status" value="1"/>
</dbReference>
<feature type="compositionally biased region" description="Polar residues" evidence="6">
    <location>
        <begin position="1537"/>
        <end position="1559"/>
    </location>
</feature>
<proteinExistence type="predicted"/>
<keyword evidence="5" id="KW-0862">Zinc</keyword>
<dbReference type="RefSeq" id="XP_031022714.1">
    <property type="nucleotide sequence ID" value="XM_031171309.1"/>
</dbReference>
<reference evidence="10 11" key="1">
    <citation type="journal article" date="2019" name="Sci. Rep.">
        <title>Comparative genomics of chytrid fungi reveal insights into the obligate biotrophic and pathogenic lifestyle of Synchytrium endobioticum.</title>
        <authorList>
            <person name="van de Vossenberg B.T.L.H."/>
            <person name="Warris S."/>
            <person name="Nguyen H.D.T."/>
            <person name="van Gent-Pelzer M.P.E."/>
            <person name="Joly D.L."/>
            <person name="van de Geest H.C."/>
            <person name="Bonants P.J.M."/>
            <person name="Smith D.S."/>
            <person name="Levesque C.A."/>
            <person name="van der Lee T.A.J."/>
        </authorList>
    </citation>
    <scope>NUCLEOTIDE SEQUENCE [LARGE SCALE GENOMIC DNA]</scope>
    <source>
        <strain evidence="10 11">JEL517</strain>
    </source>
</reference>
<dbReference type="EMBL" id="QEAO01000048">
    <property type="protein sequence ID" value="TPX31242.1"/>
    <property type="molecule type" value="Genomic_DNA"/>
</dbReference>
<dbReference type="STRING" id="1806994.A0A507BUK7"/>
<dbReference type="SUPFAM" id="SSF50249">
    <property type="entry name" value="Nucleic acid-binding proteins"/>
    <property type="match status" value="1"/>
</dbReference>
<keyword evidence="8" id="KW-0732">Signal</keyword>
<feature type="compositionally biased region" description="Polar residues" evidence="6">
    <location>
        <begin position="1926"/>
        <end position="1938"/>
    </location>
</feature>
<dbReference type="Pfam" id="PF02225">
    <property type="entry name" value="PA"/>
    <property type="match status" value="1"/>
</dbReference>
<keyword evidence="11" id="KW-1185">Reference proteome</keyword>
<dbReference type="InterPro" id="IPR050180">
    <property type="entry name" value="RNR_Ribonuclease"/>
</dbReference>
<keyword evidence="3 7" id="KW-1133">Transmembrane helix</keyword>
<comment type="subcellular location">
    <subcellularLocation>
        <location evidence="1">Membrane</location>
    </subcellularLocation>
</comment>
<evidence type="ECO:0000313" key="11">
    <source>
        <dbReference type="Proteomes" id="UP000319731"/>
    </source>
</evidence>
<comment type="caution">
    <text evidence="10">The sequence shown here is derived from an EMBL/GenBank/DDBJ whole genome shotgun (WGS) entry which is preliminary data.</text>
</comment>
<keyword evidence="5" id="KW-0863">Zinc-finger</keyword>
<feature type="compositionally biased region" description="Low complexity" evidence="6">
    <location>
        <begin position="1939"/>
        <end position="1959"/>
    </location>
</feature>
<dbReference type="GeneID" id="42006606"/>
<dbReference type="PANTHER" id="PTHR23355:SF65">
    <property type="entry name" value="EXORIBONUCLEASE CYT-4, PUTATIVE (AFU_ORTHOLOGUE AFUA_7G01550)-RELATED"/>
    <property type="match status" value="1"/>
</dbReference>
<dbReference type="OrthoDB" id="2285229at2759"/>
<dbReference type="GO" id="GO:0016020">
    <property type="term" value="C:membrane"/>
    <property type="evidence" value="ECO:0007669"/>
    <property type="project" value="UniProtKB-SubCell"/>
</dbReference>
<accession>A0A507BUK7</accession>
<keyword evidence="2 7" id="KW-0812">Transmembrane</keyword>
<evidence type="ECO:0000256" key="8">
    <source>
        <dbReference type="SAM" id="SignalP"/>
    </source>
</evidence>
<evidence type="ECO:0000256" key="3">
    <source>
        <dbReference type="ARBA" id="ARBA00022989"/>
    </source>
</evidence>
<feature type="compositionally biased region" description="Basic and acidic residues" evidence="6">
    <location>
        <begin position="1566"/>
        <end position="1575"/>
    </location>
</feature>
<dbReference type="CDD" id="cd16454">
    <property type="entry name" value="RING-H2_PA-TM-RING"/>
    <property type="match status" value="1"/>
</dbReference>
<dbReference type="InterPro" id="IPR032640">
    <property type="entry name" value="AMPK1_CBM"/>
</dbReference>
<dbReference type="Gene3D" id="3.50.30.30">
    <property type="match status" value="1"/>
</dbReference>
<dbReference type="SMART" id="SM00184">
    <property type="entry name" value="RING"/>
    <property type="match status" value="1"/>
</dbReference>
<dbReference type="Pfam" id="PF00773">
    <property type="entry name" value="RNB"/>
    <property type="match status" value="1"/>
</dbReference>
<feature type="chain" id="PRO_5021323650" description="RING-type domain-containing protein" evidence="8">
    <location>
        <begin position="19"/>
        <end position="2099"/>
    </location>
</feature>
<gene>
    <name evidence="10" type="ORF">SmJEL517_g05383</name>
</gene>
<dbReference type="PROSITE" id="PS50089">
    <property type="entry name" value="ZF_RING_2"/>
    <property type="match status" value="1"/>
</dbReference>
<evidence type="ECO:0000256" key="6">
    <source>
        <dbReference type="SAM" id="MobiDB-lite"/>
    </source>
</evidence>
<dbReference type="InterPro" id="IPR013083">
    <property type="entry name" value="Znf_RING/FYVE/PHD"/>
</dbReference>
<feature type="signal peptide" evidence="8">
    <location>
        <begin position="1"/>
        <end position="18"/>
    </location>
</feature>
<dbReference type="Gene3D" id="2.60.40.10">
    <property type="entry name" value="Immunoglobulins"/>
    <property type="match status" value="1"/>
</dbReference>
<dbReference type="PANTHER" id="PTHR23355">
    <property type="entry name" value="RIBONUCLEASE"/>
    <property type="match status" value="1"/>
</dbReference>
<organism evidence="10 11">
    <name type="scientific">Synchytrium microbalum</name>
    <dbReference type="NCBI Taxonomy" id="1806994"/>
    <lineage>
        <taxon>Eukaryota</taxon>
        <taxon>Fungi</taxon>
        <taxon>Fungi incertae sedis</taxon>
        <taxon>Chytridiomycota</taxon>
        <taxon>Chytridiomycota incertae sedis</taxon>
        <taxon>Chytridiomycetes</taxon>
        <taxon>Synchytriales</taxon>
        <taxon>Synchytriaceae</taxon>
        <taxon>Synchytrium</taxon>
    </lineage>
</organism>
<dbReference type="GO" id="GO:0000932">
    <property type="term" value="C:P-body"/>
    <property type="evidence" value="ECO:0007669"/>
    <property type="project" value="TreeGrafter"/>
</dbReference>
<dbReference type="SMART" id="SM00955">
    <property type="entry name" value="RNB"/>
    <property type="match status" value="1"/>
</dbReference>
<dbReference type="Pfam" id="PF16561">
    <property type="entry name" value="AMPK1_CBM"/>
    <property type="match status" value="1"/>
</dbReference>
<feature type="compositionally biased region" description="Polar residues" evidence="6">
    <location>
        <begin position="1839"/>
        <end position="1863"/>
    </location>
</feature>
<dbReference type="CDD" id="cd02859">
    <property type="entry name" value="E_set_AMPKbeta_like_N"/>
    <property type="match status" value="1"/>
</dbReference>
<feature type="compositionally biased region" description="Low complexity" evidence="6">
    <location>
        <begin position="1915"/>
        <end position="1925"/>
    </location>
</feature>
<dbReference type="InterPro" id="IPR001900">
    <property type="entry name" value="RNase_II/R"/>
</dbReference>
<feature type="region of interest" description="Disordered" evidence="6">
    <location>
        <begin position="1537"/>
        <end position="1610"/>
    </location>
</feature>
<evidence type="ECO:0000256" key="5">
    <source>
        <dbReference type="PROSITE-ProRule" id="PRU00175"/>
    </source>
</evidence>
<protein>
    <recommendedName>
        <fullName evidence="9">RING-type domain-containing protein</fullName>
    </recommendedName>
</protein>
<feature type="compositionally biased region" description="Acidic residues" evidence="6">
    <location>
        <begin position="1887"/>
        <end position="1900"/>
    </location>
</feature>
<dbReference type="GO" id="GO:0003723">
    <property type="term" value="F:RNA binding"/>
    <property type="evidence" value="ECO:0007669"/>
    <property type="project" value="InterPro"/>
</dbReference>
<keyword evidence="5" id="KW-0479">Metal-binding</keyword>
<evidence type="ECO:0000256" key="7">
    <source>
        <dbReference type="SAM" id="Phobius"/>
    </source>
</evidence>
<dbReference type="InterPro" id="IPR014756">
    <property type="entry name" value="Ig_E-set"/>
</dbReference>
<evidence type="ECO:0000256" key="1">
    <source>
        <dbReference type="ARBA" id="ARBA00004370"/>
    </source>
</evidence>
<dbReference type="InterPro" id="IPR001841">
    <property type="entry name" value="Znf_RING"/>
</dbReference>
<dbReference type="Proteomes" id="UP000319731">
    <property type="component" value="Unassembled WGS sequence"/>
</dbReference>
<dbReference type="InterPro" id="IPR012340">
    <property type="entry name" value="NA-bd_OB-fold"/>
</dbReference>
<feature type="region of interest" description="Disordered" evidence="6">
    <location>
        <begin position="1638"/>
        <end position="1676"/>
    </location>
</feature>
<evidence type="ECO:0000256" key="2">
    <source>
        <dbReference type="ARBA" id="ARBA00022692"/>
    </source>
</evidence>
<feature type="compositionally biased region" description="Polar residues" evidence="6">
    <location>
        <begin position="1576"/>
        <end position="1585"/>
    </location>
</feature>
<evidence type="ECO:0000256" key="4">
    <source>
        <dbReference type="ARBA" id="ARBA00023136"/>
    </source>
</evidence>
<dbReference type="FunFam" id="3.30.40.10:FF:000388">
    <property type="entry name" value="Putative RING zinc finger domain superfamily protein"/>
    <property type="match status" value="1"/>
</dbReference>
<dbReference type="InterPro" id="IPR013783">
    <property type="entry name" value="Ig-like_fold"/>
</dbReference>
<dbReference type="GO" id="GO:0000175">
    <property type="term" value="F:3'-5'-RNA exonuclease activity"/>
    <property type="evidence" value="ECO:0007669"/>
    <property type="project" value="TreeGrafter"/>
</dbReference>
<name>A0A507BUK7_9FUNG</name>
<dbReference type="SUPFAM" id="SSF81296">
    <property type="entry name" value="E set domains"/>
    <property type="match status" value="1"/>
</dbReference>
<keyword evidence="4 7" id="KW-0472">Membrane</keyword>
<feature type="region of interest" description="Disordered" evidence="6">
    <location>
        <begin position="1839"/>
        <end position="1966"/>
    </location>
</feature>
<evidence type="ECO:0000259" key="9">
    <source>
        <dbReference type="PROSITE" id="PS50089"/>
    </source>
</evidence>
<dbReference type="Pfam" id="PF13639">
    <property type="entry name" value="zf-RING_2"/>
    <property type="match status" value="1"/>
</dbReference>
<dbReference type="GO" id="GO:0008270">
    <property type="term" value="F:zinc ion binding"/>
    <property type="evidence" value="ECO:0007669"/>
    <property type="project" value="UniProtKB-KW"/>
</dbReference>